<reference evidence="2" key="1">
    <citation type="submission" date="2020-08" db="EMBL/GenBank/DDBJ databases">
        <title>Genome public.</title>
        <authorList>
            <person name="Liu C."/>
            <person name="Sun Q."/>
        </authorList>
    </citation>
    <scope>NUCLEOTIDE SEQUENCE</scope>
    <source>
        <strain evidence="2">NSJ-15</strain>
    </source>
</reference>
<keyword evidence="1" id="KW-1133">Transmembrane helix</keyword>
<keyword evidence="1" id="KW-0812">Transmembrane</keyword>
<dbReference type="Proteomes" id="UP000632659">
    <property type="component" value="Unassembled WGS sequence"/>
</dbReference>
<name>A0A8J6PGV6_9FIRM</name>
<sequence>MDGQHYMERYIQEVVRRLPKGQRVEIALELQEMIQEMLSADGEEATVESVLLKLGPPKELAKKYRDDRRYLVSPEYFDNYLWVLRIVLLCVGLSVVFSAVVNFFLDPKQAKEAAMELLYLPSGLLAAFGAVTLLFVILERLHVKFEPSQSSPWNPSQLPPLLQKKAVISRSDTVVGLVFIVLFCMLLTFAPQVFSLYLFSDSKELTMIPVFDMEHWNVILPLILASMMIGLVDEVVKLVTGRYCGAVLAVNAVTNLCQVMLSFVVLKMIPFWNPEFFSWLRKKCDIPDLLPYITEEAFSNLFLGLIVFGTALELGTTAYKSLRYGKN</sequence>
<dbReference type="EMBL" id="JACRTL010000001">
    <property type="protein sequence ID" value="MBC8610070.1"/>
    <property type="molecule type" value="Genomic_DNA"/>
</dbReference>
<proteinExistence type="predicted"/>
<protein>
    <submittedName>
        <fullName evidence="2">Uncharacterized protein</fullName>
    </submittedName>
</protein>
<feature type="transmembrane region" description="Helical" evidence="1">
    <location>
        <begin position="174"/>
        <end position="198"/>
    </location>
</feature>
<organism evidence="2 3">
    <name type="scientific">Massiliimalia timonensis</name>
    <dbReference type="NCBI Taxonomy" id="1987501"/>
    <lineage>
        <taxon>Bacteria</taxon>
        <taxon>Bacillati</taxon>
        <taxon>Bacillota</taxon>
        <taxon>Clostridia</taxon>
        <taxon>Eubacteriales</taxon>
        <taxon>Oscillospiraceae</taxon>
        <taxon>Massiliimalia</taxon>
    </lineage>
</organism>
<evidence type="ECO:0000313" key="3">
    <source>
        <dbReference type="Proteomes" id="UP000632659"/>
    </source>
</evidence>
<feature type="transmembrane region" description="Helical" evidence="1">
    <location>
        <begin position="248"/>
        <end position="272"/>
    </location>
</feature>
<gene>
    <name evidence="2" type="ORF">H8702_02895</name>
</gene>
<evidence type="ECO:0000256" key="1">
    <source>
        <dbReference type="SAM" id="Phobius"/>
    </source>
</evidence>
<keyword evidence="1" id="KW-0472">Membrane</keyword>
<feature type="transmembrane region" description="Helical" evidence="1">
    <location>
        <begin position="82"/>
        <end position="105"/>
    </location>
</feature>
<comment type="caution">
    <text evidence="2">The sequence shown here is derived from an EMBL/GenBank/DDBJ whole genome shotgun (WGS) entry which is preliminary data.</text>
</comment>
<feature type="transmembrane region" description="Helical" evidence="1">
    <location>
        <begin position="297"/>
        <end position="319"/>
    </location>
</feature>
<keyword evidence="3" id="KW-1185">Reference proteome</keyword>
<dbReference type="RefSeq" id="WP_187536216.1">
    <property type="nucleotide sequence ID" value="NZ_JACRTL010000001.1"/>
</dbReference>
<dbReference type="Pfam" id="PF22564">
    <property type="entry name" value="HAAS"/>
    <property type="match status" value="1"/>
</dbReference>
<evidence type="ECO:0000313" key="2">
    <source>
        <dbReference type="EMBL" id="MBC8610070.1"/>
    </source>
</evidence>
<feature type="transmembrane region" description="Helical" evidence="1">
    <location>
        <begin position="117"/>
        <end position="138"/>
    </location>
</feature>
<feature type="transmembrane region" description="Helical" evidence="1">
    <location>
        <begin position="218"/>
        <end position="236"/>
    </location>
</feature>
<dbReference type="AlphaFoldDB" id="A0A8J6PGV6"/>
<accession>A0A8J6PGV6</accession>